<dbReference type="PANTHER" id="PTHR13500">
    <property type="entry name" value="NUCLEOLAR PRERIBOSOMAL-ASSOCIATED PROTEIN 1"/>
    <property type="match status" value="1"/>
</dbReference>
<dbReference type="GO" id="GO:0000463">
    <property type="term" value="P:maturation of LSU-rRNA from tricistronic rRNA transcript (SSU-rRNA, 5.8S rRNA, LSU-rRNA)"/>
    <property type="evidence" value="ECO:0007669"/>
    <property type="project" value="TreeGrafter"/>
</dbReference>
<dbReference type="InterPro" id="IPR032436">
    <property type="entry name" value="URB1_C"/>
</dbReference>
<feature type="domain" description="URB1 central HEAT repeat" evidence="3">
    <location>
        <begin position="558"/>
        <end position="722"/>
    </location>
</feature>
<protein>
    <submittedName>
        <fullName evidence="4">Unnamed protein product</fullName>
    </submittedName>
</protein>
<dbReference type="OrthoDB" id="72892at2759"/>
<evidence type="ECO:0000259" key="1">
    <source>
        <dbReference type="Pfam" id="PF11707"/>
    </source>
</evidence>
<dbReference type="GO" id="GO:0000466">
    <property type="term" value="P:maturation of 5.8S rRNA from tricistronic rRNA transcript (SSU-rRNA, 5.8S rRNA, LSU-rRNA)"/>
    <property type="evidence" value="ECO:0007669"/>
    <property type="project" value="TreeGrafter"/>
</dbReference>
<dbReference type="InterPro" id="IPR021714">
    <property type="entry name" value="URB1_N"/>
</dbReference>
<keyword evidence="5" id="KW-1185">Reference proteome</keyword>
<evidence type="ECO:0000259" key="2">
    <source>
        <dbReference type="Pfam" id="PF16201"/>
    </source>
</evidence>
<comment type="caution">
    <text evidence="4">The sequence shown here is derived from an EMBL/GenBank/DDBJ whole genome shotgun (WGS) entry which is preliminary data.</text>
</comment>
<name>A0A9W6YR07_AMBMO</name>
<dbReference type="Proteomes" id="UP001165063">
    <property type="component" value="Unassembled WGS sequence"/>
</dbReference>
<feature type="domain" description="URB1 C-terminal" evidence="2">
    <location>
        <begin position="1423"/>
        <end position="1650"/>
    </location>
</feature>
<dbReference type="EMBL" id="BSXU01000094">
    <property type="protein sequence ID" value="GMG19269.1"/>
    <property type="molecule type" value="Genomic_DNA"/>
</dbReference>
<dbReference type="GO" id="GO:0005730">
    <property type="term" value="C:nucleolus"/>
    <property type="evidence" value="ECO:0007669"/>
    <property type="project" value="TreeGrafter"/>
</dbReference>
<gene>
    <name evidence="4" type="ORF">Amon01_000033400</name>
</gene>
<reference evidence="4" key="1">
    <citation type="submission" date="2023-04" db="EMBL/GenBank/DDBJ databases">
        <title>Ambrosiozyma monospora NBRC 1965.</title>
        <authorList>
            <person name="Ichikawa N."/>
            <person name="Sato H."/>
            <person name="Tonouchi N."/>
        </authorList>
    </citation>
    <scope>NUCLEOTIDE SEQUENCE</scope>
    <source>
        <strain evidence="4">NBRC 1965</strain>
    </source>
</reference>
<evidence type="ECO:0000313" key="4">
    <source>
        <dbReference type="EMBL" id="GMG19269.1"/>
    </source>
</evidence>
<dbReference type="Pfam" id="PF16201">
    <property type="entry name" value="NopRA1"/>
    <property type="match status" value="1"/>
</dbReference>
<evidence type="ECO:0000313" key="5">
    <source>
        <dbReference type="Proteomes" id="UP001165063"/>
    </source>
</evidence>
<sequence>MSHNNNKQKYTSNINGAGLEKFQEVIQHIKDSPSEISPVKEFLDSSYNVSSLSQCFSYFASVNDHSALSKLNSNLSKIIRYANKEPELQPLISNLIKDLISSFNIKVFYRCFNNNKSKITNPALQLLSAICIFKDGAMIDTLLENFDFTLKTLPLLLVPSKQELSDPSTTPRNSVRSFFIRFWMDLCGNANSMVRKEILINNKKITTNWFKYIATHDSIETLKSTLSFFDLKILMEPSYKKMTKCKIFSDWGLMKLVELYKVNDIRSDLHLLLIKLLTDSNDGLVFYNDKPWFNIQDSGVLVTIGESSYKMLNKLVYNVLTHLKPWNDDKQLELTVKILKEVPELIPAYSTYCFNTIGANDPKLTSFFIGQNLLITKLLQQDFPESFVSAINSQIKDPENGIAKKVNIPSSNLIEVVCPSQLTRAALTKSLTHESFLIKHLALQLIVASFQKLEKLNSILSFSDSTMFDSLQSEVVELLQHRLPDLSVLVGALNEVQKKQPDNKILLLNCLTSIQFYDQIFHQTASLNFANATLQNIENFKGIDLVTLDIYLKLNSNSQNKWWTVPKGMKNSLFTSILRLPYHLKTHSMDSYVIGVIANLTEQTLLLNDYKTSSVLANPVYALLYSLNQFSTFIKDDFEIDKVCGVLDEAVSRCVRTPYKYIDSASRLAKDGQPVSPLVIAILEQSKYVKDSPKIILWLKLLMRYLLIVGENRQSLTLAGSEFYKDQELLDIKTHADLLAFYETYYHSVPKDEEATFFEVVSNYPVDKLRKYLEIKVPTSDLDVLATLRRVLFIIDDISQELTSAEETLIDLLSKIGNYFSHKINSTELNTQSLCFFQLKYWKSLLLDVSDVSVSVHNEKKCFASKLLNEIFYTLNEEQPEEQTLFSDYADCLSKLLDSISNKTNIAVINVLCDTLWALSNSSIVYYLLNCPNDQIKNTLLKIATAKRVSLDPIQFVQISSIANASNVQYFAELARSVSFSNSDIEVILDNAIEGNRVFNFVILKEISNREFVTSVSEKIISSIQSISSSIEGLDFLATVNGLVNDKRISDLVSESSIKGLELFLSGINVEDFKIRTYVKSLSLSQPSEVSAIIEKLLQNNTFSNNANLVFSSEFVDLLVTSPVESSLKTWYYRGVLYITKMYAEHEVISPEFFKFLNSLKEIVLHYPIWKYVPKAILNSQLEVVLSNTWVSNETSLKYINWVLLSGSKNVVEFDKHIQIFINNKHNLLFSEKPSKAKTYSAMLLHRLVTFNSSKVCNWDLQSKILKVYNGTLSADDLIIKDILLEFENAIGQSWADHITSWEFQDQIIPGETSQFISAVPDSFGLNVTLSKPRLEYSVKHYLGASESFKLPELSHNINSSTENWNTFESFVKHNSVTLNDLGPIYDNEFLLLLILCNNELFKFSHNEVDVDVKKLIDSGLMQLIVSNLANSDSAVVQISKRILYTCLLSLESQIKNYNELRAAKENGEKQQTTESLVNPNHISAFKDRLAFKVFLGGILGYLEDPESQIQPVQLLFLAHLVPVLNNPGHFLYEKTFRYILGGSKIRSEIPLYKSVCLNFTTDPHLKSETDQPDFYKQLQWFASTLNKSLTSSNDLKLLNRGGILENLMNLVSSPFVSQSLLSELLNIISKVIQLPNGSDILIRSYGLLSFLELAKNRFAGSSSTNVTKASTNANAVLLKIQSLLASSAISSSCNGSDKRAREWCDDELERNVKRVMK</sequence>
<accession>A0A9W6YR07</accession>
<dbReference type="InterPro" id="IPR039844">
    <property type="entry name" value="URB1"/>
</dbReference>
<dbReference type="Pfam" id="PF11707">
    <property type="entry name" value="Npa1"/>
    <property type="match status" value="1"/>
</dbReference>
<dbReference type="InterPro" id="IPR059018">
    <property type="entry name" value="HEAT_URB1"/>
</dbReference>
<dbReference type="PANTHER" id="PTHR13500:SF0">
    <property type="entry name" value="NUCLEOLAR PRE-RIBOSOMAL-ASSOCIATED PROTEIN 1"/>
    <property type="match status" value="1"/>
</dbReference>
<proteinExistence type="predicted"/>
<evidence type="ECO:0000259" key="3">
    <source>
        <dbReference type="Pfam" id="PF26140"/>
    </source>
</evidence>
<dbReference type="Pfam" id="PF26140">
    <property type="entry name" value="HEAT_URB1"/>
    <property type="match status" value="1"/>
</dbReference>
<organism evidence="4 5">
    <name type="scientific">Ambrosiozyma monospora</name>
    <name type="common">Yeast</name>
    <name type="synonym">Endomycopsis monosporus</name>
    <dbReference type="NCBI Taxonomy" id="43982"/>
    <lineage>
        <taxon>Eukaryota</taxon>
        <taxon>Fungi</taxon>
        <taxon>Dikarya</taxon>
        <taxon>Ascomycota</taxon>
        <taxon>Saccharomycotina</taxon>
        <taxon>Pichiomycetes</taxon>
        <taxon>Pichiales</taxon>
        <taxon>Pichiaceae</taxon>
        <taxon>Ambrosiozyma</taxon>
    </lineage>
</organism>
<feature type="domain" description="URB1 N-terminal" evidence="1">
    <location>
        <begin position="50"/>
        <end position="370"/>
    </location>
</feature>